<dbReference type="GO" id="GO:0003700">
    <property type="term" value="F:DNA-binding transcription factor activity"/>
    <property type="evidence" value="ECO:0007669"/>
    <property type="project" value="TreeGrafter"/>
</dbReference>
<sequence length="206" mass="21586">MSRRPRSAGQPEPRQERSQQRRAAIVAAAEELLRRDGFEAVSHRTVAQLVGVSPGSVTYYFTSLDALLGEAAALLTRRWIRHAREVTAGLGPGPLALPATARALAAAILPDERDMAVLCHYETLLGAARHPGVAKAYGDVRPELEGCVAELLAAAGHPGLVTPSAAIAAVDGAALGALAEGDPRVSERAEQVLAELLAAPERRRGG</sequence>
<reference evidence="7 8" key="1">
    <citation type="submission" date="2018-03" db="EMBL/GenBank/DDBJ databases">
        <title>Genomic Encyclopedia of Archaeal and Bacterial Type Strains, Phase II (KMG-II): from individual species to whole genera.</title>
        <authorList>
            <person name="Goeker M."/>
        </authorList>
    </citation>
    <scope>NUCLEOTIDE SEQUENCE [LARGE SCALE GENOMIC DNA]</scope>
    <source>
        <strain evidence="7 8">DSM 45601</strain>
    </source>
</reference>
<evidence type="ECO:0000256" key="2">
    <source>
        <dbReference type="ARBA" id="ARBA00023125"/>
    </source>
</evidence>
<keyword evidence="2 4" id="KW-0238">DNA-binding</keyword>
<proteinExistence type="predicted"/>
<feature type="region of interest" description="Disordered" evidence="5">
    <location>
        <begin position="1"/>
        <end position="20"/>
    </location>
</feature>
<dbReference type="Pfam" id="PF17940">
    <property type="entry name" value="TetR_C_31"/>
    <property type="match status" value="1"/>
</dbReference>
<dbReference type="PROSITE" id="PS50977">
    <property type="entry name" value="HTH_TETR_2"/>
    <property type="match status" value="1"/>
</dbReference>
<keyword evidence="1" id="KW-0805">Transcription regulation</keyword>
<dbReference type="InterPro" id="IPR041583">
    <property type="entry name" value="TetR_C_31"/>
</dbReference>
<accession>A0A2T0PVZ1</accession>
<keyword evidence="8" id="KW-1185">Reference proteome</keyword>
<dbReference type="Proteomes" id="UP000237846">
    <property type="component" value="Unassembled WGS sequence"/>
</dbReference>
<dbReference type="Pfam" id="PF00440">
    <property type="entry name" value="TetR_N"/>
    <property type="match status" value="1"/>
</dbReference>
<evidence type="ECO:0000256" key="5">
    <source>
        <dbReference type="SAM" id="MobiDB-lite"/>
    </source>
</evidence>
<dbReference type="AlphaFoldDB" id="A0A2T0PVZ1"/>
<evidence type="ECO:0000313" key="8">
    <source>
        <dbReference type="Proteomes" id="UP000237846"/>
    </source>
</evidence>
<gene>
    <name evidence="7" type="ORF">CLV72_109302</name>
</gene>
<dbReference type="PANTHER" id="PTHR30055:SF234">
    <property type="entry name" value="HTH-TYPE TRANSCRIPTIONAL REGULATOR BETI"/>
    <property type="match status" value="1"/>
</dbReference>
<feature type="DNA-binding region" description="H-T-H motif" evidence="4">
    <location>
        <begin position="42"/>
        <end position="61"/>
    </location>
</feature>
<dbReference type="SUPFAM" id="SSF46689">
    <property type="entry name" value="Homeodomain-like"/>
    <property type="match status" value="1"/>
</dbReference>
<comment type="caution">
    <text evidence="7">The sequence shown here is derived from an EMBL/GenBank/DDBJ whole genome shotgun (WGS) entry which is preliminary data.</text>
</comment>
<evidence type="ECO:0000256" key="1">
    <source>
        <dbReference type="ARBA" id="ARBA00023015"/>
    </source>
</evidence>
<dbReference type="RefSeq" id="WP_106252015.1">
    <property type="nucleotide sequence ID" value="NZ_PVZC01000009.1"/>
</dbReference>
<dbReference type="PANTHER" id="PTHR30055">
    <property type="entry name" value="HTH-TYPE TRANSCRIPTIONAL REGULATOR RUTR"/>
    <property type="match status" value="1"/>
</dbReference>
<dbReference type="Gene3D" id="1.10.357.10">
    <property type="entry name" value="Tetracycline Repressor, domain 2"/>
    <property type="match status" value="1"/>
</dbReference>
<protein>
    <submittedName>
        <fullName evidence="7">TetR family transcriptional regulator</fullName>
    </submittedName>
</protein>
<dbReference type="InterPro" id="IPR036271">
    <property type="entry name" value="Tet_transcr_reg_TetR-rel_C_sf"/>
</dbReference>
<dbReference type="InterPro" id="IPR050109">
    <property type="entry name" value="HTH-type_TetR-like_transc_reg"/>
</dbReference>
<dbReference type="OrthoDB" id="6929199at2"/>
<dbReference type="InterPro" id="IPR009057">
    <property type="entry name" value="Homeodomain-like_sf"/>
</dbReference>
<dbReference type="EMBL" id="PVZC01000009">
    <property type="protein sequence ID" value="PRX95691.1"/>
    <property type="molecule type" value="Genomic_DNA"/>
</dbReference>
<keyword evidence="3" id="KW-0804">Transcription</keyword>
<name>A0A2T0PVZ1_9ACTN</name>
<evidence type="ECO:0000259" key="6">
    <source>
        <dbReference type="PROSITE" id="PS50977"/>
    </source>
</evidence>
<evidence type="ECO:0000313" key="7">
    <source>
        <dbReference type="EMBL" id="PRX95691.1"/>
    </source>
</evidence>
<dbReference type="PRINTS" id="PR00455">
    <property type="entry name" value="HTHTETR"/>
</dbReference>
<organism evidence="7 8">
    <name type="scientific">Allonocardiopsis opalescens</name>
    <dbReference type="NCBI Taxonomy" id="1144618"/>
    <lineage>
        <taxon>Bacteria</taxon>
        <taxon>Bacillati</taxon>
        <taxon>Actinomycetota</taxon>
        <taxon>Actinomycetes</taxon>
        <taxon>Streptosporangiales</taxon>
        <taxon>Allonocardiopsis</taxon>
    </lineage>
</organism>
<evidence type="ECO:0000256" key="3">
    <source>
        <dbReference type="ARBA" id="ARBA00023163"/>
    </source>
</evidence>
<dbReference type="SUPFAM" id="SSF48498">
    <property type="entry name" value="Tetracyclin repressor-like, C-terminal domain"/>
    <property type="match status" value="1"/>
</dbReference>
<feature type="domain" description="HTH tetR-type" evidence="6">
    <location>
        <begin position="19"/>
        <end position="79"/>
    </location>
</feature>
<evidence type="ECO:0000256" key="4">
    <source>
        <dbReference type="PROSITE-ProRule" id="PRU00335"/>
    </source>
</evidence>
<dbReference type="GO" id="GO:0000976">
    <property type="term" value="F:transcription cis-regulatory region binding"/>
    <property type="evidence" value="ECO:0007669"/>
    <property type="project" value="TreeGrafter"/>
</dbReference>
<dbReference type="InterPro" id="IPR001647">
    <property type="entry name" value="HTH_TetR"/>
</dbReference>